<dbReference type="PROSITE" id="PS50005">
    <property type="entry name" value="TPR"/>
    <property type="match status" value="1"/>
</dbReference>
<dbReference type="InterPro" id="IPR019734">
    <property type="entry name" value="TPR_rpt"/>
</dbReference>
<evidence type="ECO:0000259" key="2">
    <source>
        <dbReference type="Pfam" id="PF26130"/>
    </source>
</evidence>
<dbReference type="InterPro" id="IPR044563">
    <property type="entry name" value="Sgt1-like"/>
</dbReference>
<evidence type="ECO:0000313" key="3">
    <source>
        <dbReference type="EMBL" id="KAK3008268.1"/>
    </source>
</evidence>
<accession>A0AA88VJF9</accession>
<dbReference type="InterPro" id="IPR058594">
    <property type="entry name" value="PB1-like_dom_pln"/>
</dbReference>
<dbReference type="EMBL" id="JAVXUP010001771">
    <property type="protein sequence ID" value="KAK3008268.1"/>
    <property type="molecule type" value="Genomic_DNA"/>
</dbReference>
<comment type="caution">
    <text evidence="3">The sequence shown here is derived from an EMBL/GenBank/DDBJ whole genome shotgun (WGS) entry which is preliminary data.</text>
</comment>
<protein>
    <recommendedName>
        <fullName evidence="2">PB1-like domain-containing protein</fullName>
    </recommendedName>
</protein>
<gene>
    <name evidence="3" type="ORF">RJ639_014954</name>
</gene>
<proteinExistence type="predicted"/>
<organism evidence="3 4">
    <name type="scientific">Escallonia herrerae</name>
    <dbReference type="NCBI Taxonomy" id="1293975"/>
    <lineage>
        <taxon>Eukaryota</taxon>
        <taxon>Viridiplantae</taxon>
        <taxon>Streptophyta</taxon>
        <taxon>Embryophyta</taxon>
        <taxon>Tracheophyta</taxon>
        <taxon>Spermatophyta</taxon>
        <taxon>Magnoliopsida</taxon>
        <taxon>eudicotyledons</taxon>
        <taxon>Gunneridae</taxon>
        <taxon>Pentapetalae</taxon>
        <taxon>asterids</taxon>
        <taxon>campanulids</taxon>
        <taxon>Escalloniales</taxon>
        <taxon>Escalloniaceae</taxon>
        <taxon>Escallonia</taxon>
    </lineage>
</organism>
<keyword evidence="1" id="KW-0802">TPR repeat</keyword>
<evidence type="ECO:0000313" key="4">
    <source>
        <dbReference type="Proteomes" id="UP001188597"/>
    </source>
</evidence>
<dbReference type="Gene3D" id="1.25.40.10">
    <property type="entry name" value="Tetratricopeptide repeat domain"/>
    <property type="match status" value="1"/>
</dbReference>
<dbReference type="InterPro" id="IPR011990">
    <property type="entry name" value="TPR-like_helical_dom_sf"/>
</dbReference>
<evidence type="ECO:0000256" key="1">
    <source>
        <dbReference type="PROSITE-ProRule" id="PRU00339"/>
    </source>
</evidence>
<keyword evidence="4" id="KW-1185">Reference proteome</keyword>
<feature type="repeat" description="TPR" evidence="1">
    <location>
        <begin position="201"/>
        <end position="234"/>
    </location>
</feature>
<dbReference type="PANTHER" id="PTHR45862">
    <property type="entry name" value="PROTEIN SGT1 HOMOLOG"/>
    <property type="match status" value="1"/>
</dbReference>
<dbReference type="SUPFAM" id="SSF48452">
    <property type="entry name" value="TPR-like"/>
    <property type="match status" value="1"/>
</dbReference>
<dbReference type="GO" id="GO:0051087">
    <property type="term" value="F:protein-folding chaperone binding"/>
    <property type="evidence" value="ECO:0007669"/>
    <property type="project" value="InterPro"/>
</dbReference>
<dbReference type="Pfam" id="PF26130">
    <property type="entry name" value="PB1-like"/>
    <property type="match status" value="1"/>
</dbReference>
<feature type="domain" description="PB1-like" evidence="2">
    <location>
        <begin position="15"/>
        <end position="112"/>
    </location>
</feature>
<dbReference type="AlphaFoldDB" id="A0AA88VJF9"/>
<name>A0AA88VJF9_9ASTE</name>
<sequence length="334" mass="35952">MNSSCSEIRKLVVFDNVTLEFHYGGLFTSSPNRTYQGGIVASIENYDLDFISYWELIGLLEDDLRLPSSSLLYYVIPGVTFDHGLRSIIDDGGVADMVRYCSDSGVLPIYVEKVDPLQVVGVDGQVVLGNVLRIECGDNGDVDDGMAVGDGDITQAEAGVNVEATPMASDLETKAKEAFIDDHFELAVDLYSQAIAMSPNAELFADRAQANIKVNNFTEAVTDANRAIELDPSMAKAYLRKGIHMTYAQSPIPATAAAISSVVSGAGESSDFGVRRSRSQAEGPPDLVAPSRLRCVGAMILIWSETRSSLVPSSVVTACRLPELNHQRSPGHLV</sequence>
<reference evidence="3" key="1">
    <citation type="submission" date="2022-12" db="EMBL/GenBank/DDBJ databases">
        <title>Draft genome assemblies for two species of Escallonia (Escalloniales).</title>
        <authorList>
            <person name="Chanderbali A."/>
            <person name="Dervinis C."/>
            <person name="Anghel I."/>
            <person name="Soltis D."/>
            <person name="Soltis P."/>
            <person name="Zapata F."/>
        </authorList>
    </citation>
    <scope>NUCLEOTIDE SEQUENCE</scope>
    <source>
        <strain evidence="3">UCBG64.0493</strain>
        <tissue evidence="3">Leaf</tissue>
    </source>
</reference>
<dbReference type="Proteomes" id="UP001188597">
    <property type="component" value="Unassembled WGS sequence"/>
</dbReference>